<gene>
    <name evidence="1" type="ORF">VNO77_34745</name>
</gene>
<sequence length="166" mass="18565">MAGGIWQQNGDVVHGEFGNKMAKLTTITLVIPEKKFDICKDLVWVSFALCFGPVEQHKEVVGLLHTFRRSHHWHVIREPTSPLNLNLIQTHPISLIPINGFCTQLAYELMTKHMARSRADKCLDLSLATELTEAQVLELIWASTELSGELTFTGTGLFKDVVTSGH</sequence>
<protein>
    <submittedName>
        <fullName evidence="1">Uncharacterized protein</fullName>
    </submittedName>
</protein>
<evidence type="ECO:0000313" key="2">
    <source>
        <dbReference type="Proteomes" id="UP001367508"/>
    </source>
</evidence>
<comment type="caution">
    <text evidence="1">The sequence shown here is derived from an EMBL/GenBank/DDBJ whole genome shotgun (WGS) entry which is preliminary data.</text>
</comment>
<accession>A0AAN9Q1Z8</accession>
<organism evidence="1 2">
    <name type="scientific">Canavalia gladiata</name>
    <name type="common">Sword bean</name>
    <name type="synonym">Dolichos gladiatus</name>
    <dbReference type="NCBI Taxonomy" id="3824"/>
    <lineage>
        <taxon>Eukaryota</taxon>
        <taxon>Viridiplantae</taxon>
        <taxon>Streptophyta</taxon>
        <taxon>Embryophyta</taxon>
        <taxon>Tracheophyta</taxon>
        <taxon>Spermatophyta</taxon>
        <taxon>Magnoliopsida</taxon>
        <taxon>eudicotyledons</taxon>
        <taxon>Gunneridae</taxon>
        <taxon>Pentapetalae</taxon>
        <taxon>rosids</taxon>
        <taxon>fabids</taxon>
        <taxon>Fabales</taxon>
        <taxon>Fabaceae</taxon>
        <taxon>Papilionoideae</taxon>
        <taxon>50 kb inversion clade</taxon>
        <taxon>NPAAA clade</taxon>
        <taxon>indigoferoid/millettioid clade</taxon>
        <taxon>Phaseoleae</taxon>
        <taxon>Canavalia</taxon>
    </lineage>
</organism>
<dbReference type="EMBL" id="JAYMYQ010000008">
    <property type="protein sequence ID" value="KAK7316068.1"/>
    <property type="molecule type" value="Genomic_DNA"/>
</dbReference>
<keyword evidence="2" id="KW-1185">Reference proteome</keyword>
<dbReference type="Proteomes" id="UP001367508">
    <property type="component" value="Unassembled WGS sequence"/>
</dbReference>
<proteinExistence type="predicted"/>
<dbReference type="AlphaFoldDB" id="A0AAN9Q1Z8"/>
<evidence type="ECO:0000313" key="1">
    <source>
        <dbReference type="EMBL" id="KAK7316068.1"/>
    </source>
</evidence>
<name>A0AAN9Q1Z8_CANGL</name>
<reference evidence="1 2" key="1">
    <citation type="submission" date="2024-01" db="EMBL/GenBank/DDBJ databases">
        <title>The genomes of 5 underutilized Papilionoideae crops provide insights into root nodulation and disease resistanc.</title>
        <authorList>
            <person name="Jiang F."/>
        </authorList>
    </citation>
    <scope>NUCLEOTIDE SEQUENCE [LARGE SCALE GENOMIC DNA]</scope>
    <source>
        <strain evidence="1">LVBAO_FW01</strain>
        <tissue evidence="1">Leaves</tissue>
    </source>
</reference>